<dbReference type="SUPFAM" id="SSF52540">
    <property type="entry name" value="P-loop containing nucleoside triphosphate hydrolases"/>
    <property type="match status" value="1"/>
</dbReference>
<sequence>MPKVVYVTGAPAAGKSSTLRKLAEDVPALKVWEYGARLTEHLRERSADVENQADLRSQSASIVKPSDVAEVDQILLYFVELHRTDYNILIDSHPETKEEYGYRITPFSLDQFTRLAPDEIWLFYVSPDETRRRISLDAAGRPLVTEEEARMHTALQSSVAATYGMAIGRPVYLFDTAGSQEQLAYRLRQRLQ</sequence>
<gene>
    <name evidence="1" type="ORF">SAMN05428963_11446</name>
</gene>
<dbReference type="InterPro" id="IPR027417">
    <property type="entry name" value="P-loop_NTPase"/>
</dbReference>
<dbReference type="STRING" id="1365950.SAMN05428963_11446"/>
<dbReference type="OrthoDB" id="9154442at2"/>
<dbReference type="AlphaFoldDB" id="A0A1T4STU3"/>
<dbReference type="Pfam" id="PF13207">
    <property type="entry name" value="AAA_17"/>
    <property type="match status" value="1"/>
</dbReference>
<dbReference type="RefSeq" id="WP_078709673.1">
    <property type="nucleotide sequence ID" value="NZ_FUXL01000014.1"/>
</dbReference>
<evidence type="ECO:0000313" key="2">
    <source>
        <dbReference type="Proteomes" id="UP000190135"/>
    </source>
</evidence>
<keyword evidence="1" id="KW-0418">Kinase</keyword>
<organism evidence="1 2">
    <name type="scientific">Consotaella salsifontis</name>
    <dbReference type="NCBI Taxonomy" id="1365950"/>
    <lineage>
        <taxon>Bacteria</taxon>
        <taxon>Pseudomonadati</taxon>
        <taxon>Pseudomonadota</taxon>
        <taxon>Alphaproteobacteria</taxon>
        <taxon>Hyphomicrobiales</taxon>
        <taxon>Aurantimonadaceae</taxon>
        <taxon>Consotaella</taxon>
    </lineage>
</organism>
<evidence type="ECO:0000313" key="1">
    <source>
        <dbReference type="EMBL" id="SKA31685.1"/>
    </source>
</evidence>
<dbReference type="Gene3D" id="3.40.50.300">
    <property type="entry name" value="P-loop containing nucleotide triphosphate hydrolases"/>
    <property type="match status" value="1"/>
</dbReference>
<keyword evidence="1" id="KW-0808">Transferase</keyword>
<dbReference type="GO" id="GO:0016301">
    <property type="term" value="F:kinase activity"/>
    <property type="evidence" value="ECO:0007669"/>
    <property type="project" value="UniProtKB-KW"/>
</dbReference>
<accession>A0A1T4STU3</accession>
<protein>
    <submittedName>
        <fullName evidence="1">Adenylate kinase</fullName>
    </submittedName>
</protein>
<proteinExistence type="predicted"/>
<dbReference type="EMBL" id="FUXL01000014">
    <property type="protein sequence ID" value="SKA31685.1"/>
    <property type="molecule type" value="Genomic_DNA"/>
</dbReference>
<dbReference type="Proteomes" id="UP000190135">
    <property type="component" value="Unassembled WGS sequence"/>
</dbReference>
<reference evidence="1 2" key="1">
    <citation type="submission" date="2017-02" db="EMBL/GenBank/DDBJ databases">
        <authorList>
            <person name="Peterson S.W."/>
        </authorList>
    </citation>
    <scope>NUCLEOTIDE SEQUENCE [LARGE SCALE GENOMIC DNA]</scope>
    <source>
        <strain evidence="1 2">USBA 369</strain>
    </source>
</reference>
<keyword evidence="2" id="KW-1185">Reference proteome</keyword>
<name>A0A1T4STU3_9HYPH</name>